<proteinExistence type="predicted"/>
<evidence type="ECO:0000313" key="3">
    <source>
        <dbReference type="Proteomes" id="UP000425817"/>
    </source>
</evidence>
<dbReference type="Proteomes" id="UP000425817">
    <property type="component" value="Chromosome"/>
</dbReference>
<dbReference type="AlphaFoldDB" id="A0A6I6H6K8"/>
<gene>
    <name evidence="2" type="ORF">GOQ09_13420</name>
</gene>
<reference evidence="2 3" key="1">
    <citation type="submission" date="2019-12" db="EMBL/GenBank/DDBJ databases">
        <title>Hybrid Genome Assemblies of two High G+C Isolates from Undergraduate Microbiology Courses.</title>
        <authorList>
            <person name="Ne Ville C.J."/>
            <person name="Enright D."/>
            <person name="Hernandez I."/>
            <person name="Dodsworth J."/>
            <person name="Orwin P.M."/>
        </authorList>
    </citation>
    <scope>NUCLEOTIDE SEQUENCE [LARGE SCALE GENOMIC DNA]</scope>
    <source>
        <strain evidence="2 3">CSUSB</strain>
    </source>
</reference>
<feature type="region of interest" description="Disordered" evidence="1">
    <location>
        <begin position="1"/>
        <end position="95"/>
    </location>
</feature>
<sequence>MPKRAQDPGNEAGRLDPIGPHGPNPPSHGRVSGGDAGAEAEVNFDDDEIYSGTGKNSRRGGTSKSAGADSGELGPPSEQLSDSNQPREKNANGTR</sequence>
<dbReference type="EMBL" id="CP046622">
    <property type="protein sequence ID" value="QGW82520.1"/>
    <property type="molecule type" value="Genomic_DNA"/>
</dbReference>
<feature type="compositionally biased region" description="Polar residues" evidence="1">
    <location>
        <begin position="53"/>
        <end position="65"/>
    </location>
</feature>
<feature type="compositionally biased region" description="Basic and acidic residues" evidence="1">
    <location>
        <begin position="85"/>
        <end position="95"/>
    </location>
</feature>
<name>A0A6I6H6K8_VARPD</name>
<dbReference type="RefSeq" id="WP_157613858.1">
    <property type="nucleotide sequence ID" value="NZ_CP046622.1"/>
</dbReference>
<accession>A0A6I6H6K8</accession>
<evidence type="ECO:0000313" key="2">
    <source>
        <dbReference type="EMBL" id="QGW82520.1"/>
    </source>
</evidence>
<protein>
    <submittedName>
        <fullName evidence="2">Uncharacterized protein</fullName>
    </submittedName>
</protein>
<organism evidence="2 3">
    <name type="scientific">Variovorax paradoxus</name>
    <dbReference type="NCBI Taxonomy" id="34073"/>
    <lineage>
        <taxon>Bacteria</taxon>
        <taxon>Pseudomonadati</taxon>
        <taxon>Pseudomonadota</taxon>
        <taxon>Betaproteobacteria</taxon>
        <taxon>Burkholderiales</taxon>
        <taxon>Comamonadaceae</taxon>
        <taxon>Variovorax</taxon>
    </lineage>
</organism>
<dbReference type="OrthoDB" id="8854154at2"/>
<evidence type="ECO:0000256" key="1">
    <source>
        <dbReference type="SAM" id="MobiDB-lite"/>
    </source>
</evidence>